<accession>A0AAV3YL54</accession>
<gene>
    <name evidence="2" type="ORF">PoB_001014700</name>
</gene>
<organism evidence="2 3">
    <name type="scientific">Plakobranchus ocellatus</name>
    <dbReference type="NCBI Taxonomy" id="259542"/>
    <lineage>
        <taxon>Eukaryota</taxon>
        <taxon>Metazoa</taxon>
        <taxon>Spiralia</taxon>
        <taxon>Lophotrochozoa</taxon>
        <taxon>Mollusca</taxon>
        <taxon>Gastropoda</taxon>
        <taxon>Heterobranchia</taxon>
        <taxon>Euthyneura</taxon>
        <taxon>Panpulmonata</taxon>
        <taxon>Sacoglossa</taxon>
        <taxon>Placobranchoidea</taxon>
        <taxon>Plakobranchidae</taxon>
        <taxon>Plakobranchus</taxon>
    </lineage>
</organism>
<feature type="region of interest" description="Disordered" evidence="1">
    <location>
        <begin position="1"/>
        <end position="29"/>
    </location>
</feature>
<feature type="compositionally biased region" description="Low complexity" evidence="1">
    <location>
        <begin position="141"/>
        <end position="158"/>
    </location>
</feature>
<feature type="region of interest" description="Disordered" evidence="1">
    <location>
        <begin position="41"/>
        <end position="162"/>
    </location>
</feature>
<dbReference type="EMBL" id="BLXT01001211">
    <property type="protein sequence ID" value="GFN83641.1"/>
    <property type="molecule type" value="Genomic_DNA"/>
</dbReference>
<evidence type="ECO:0000313" key="3">
    <source>
        <dbReference type="Proteomes" id="UP000735302"/>
    </source>
</evidence>
<dbReference type="AlphaFoldDB" id="A0AAV3YL54"/>
<proteinExistence type="predicted"/>
<dbReference type="Proteomes" id="UP000735302">
    <property type="component" value="Unassembled WGS sequence"/>
</dbReference>
<protein>
    <submittedName>
        <fullName evidence="2">Uncharacterized protein</fullName>
    </submittedName>
</protein>
<reference evidence="2 3" key="1">
    <citation type="journal article" date="2021" name="Elife">
        <title>Chloroplast acquisition without the gene transfer in kleptoplastic sea slugs, Plakobranchus ocellatus.</title>
        <authorList>
            <person name="Maeda T."/>
            <person name="Takahashi S."/>
            <person name="Yoshida T."/>
            <person name="Shimamura S."/>
            <person name="Takaki Y."/>
            <person name="Nagai Y."/>
            <person name="Toyoda A."/>
            <person name="Suzuki Y."/>
            <person name="Arimoto A."/>
            <person name="Ishii H."/>
            <person name="Satoh N."/>
            <person name="Nishiyama T."/>
            <person name="Hasebe M."/>
            <person name="Maruyama T."/>
            <person name="Minagawa J."/>
            <person name="Obokata J."/>
            <person name="Shigenobu S."/>
        </authorList>
    </citation>
    <scope>NUCLEOTIDE SEQUENCE [LARGE SCALE GENOMIC DNA]</scope>
</reference>
<name>A0AAV3YL54_9GAST</name>
<evidence type="ECO:0000256" key="1">
    <source>
        <dbReference type="SAM" id="MobiDB-lite"/>
    </source>
</evidence>
<sequence length="409" mass="43337">MSSSYPFSTGRAASGAFNPRSPPNVVPTASLVQMTPGMSLRSFATQGGHGLPPAYPYQPGPSAQHTYHHQQHHHHHHQHQHQHGLSPPTAPASLPQQGGAPLPPPLKHLPVSSPSTPESPSPSGASSDLPSCSLTQPSFLGTPPYSGSGLPSPHSPSSVRLPMGEHLRMRPGLPHHHHNHHPLYPHHPGVPGALVNAGHGPSSPVHPGVGPTSPFHFAGSPRMGHPPSATFEPCPNDCDPAARYPGHNLHAGHAQQTHDGTYPLRHMFSPPVRGAGGAAPVKNGQPEPGGMYTHGYKPQGMSEGNMWSSNQSPSGFEGGRYEDHRHQFNGTGPDHVEHFLGPGPEDKGEMYRAGYPGRDGLPPTGMLGNAMSPDAMSAGKTTCNSYFPHNKRQLDDSPRGVYRPCCVLV</sequence>
<feature type="compositionally biased region" description="Basic residues" evidence="1">
    <location>
        <begin position="66"/>
        <end position="82"/>
    </location>
</feature>
<comment type="caution">
    <text evidence="2">The sequence shown here is derived from an EMBL/GenBank/DDBJ whole genome shotgun (WGS) entry which is preliminary data.</text>
</comment>
<evidence type="ECO:0000313" key="2">
    <source>
        <dbReference type="EMBL" id="GFN83641.1"/>
    </source>
</evidence>
<feature type="compositionally biased region" description="Low complexity" evidence="1">
    <location>
        <begin position="110"/>
        <end position="133"/>
    </location>
</feature>
<keyword evidence="3" id="KW-1185">Reference proteome</keyword>